<accession>A0AAD7X3E7</accession>
<gene>
    <name evidence="1" type="ORF">AAFF_G00004160</name>
</gene>
<evidence type="ECO:0000313" key="2">
    <source>
        <dbReference type="Proteomes" id="UP001221898"/>
    </source>
</evidence>
<dbReference type="AlphaFoldDB" id="A0AAD7X3E7"/>
<comment type="caution">
    <text evidence="1">The sequence shown here is derived from an EMBL/GenBank/DDBJ whole genome shotgun (WGS) entry which is preliminary data.</text>
</comment>
<proteinExistence type="predicted"/>
<dbReference type="Proteomes" id="UP001221898">
    <property type="component" value="Unassembled WGS sequence"/>
</dbReference>
<evidence type="ECO:0000313" key="1">
    <source>
        <dbReference type="EMBL" id="KAJ8418917.1"/>
    </source>
</evidence>
<dbReference type="EMBL" id="JAINUG010000001">
    <property type="protein sequence ID" value="KAJ8418917.1"/>
    <property type="molecule type" value="Genomic_DNA"/>
</dbReference>
<name>A0AAD7X3E7_9TELE</name>
<reference evidence="1" key="1">
    <citation type="journal article" date="2023" name="Science">
        <title>Genome structures resolve the early diversification of teleost fishes.</title>
        <authorList>
            <person name="Parey E."/>
            <person name="Louis A."/>
            <person name="Montfort J."/>
            <person name="Bouchez O."/>
            <person name="Roques C."/>
            <person name="Iampietro C."/>
            <person name="Lluch J."/>
            <person name="Castinel A."/>
            <person name="Donnadieu C."/>
            <person name="Desvignes T."/>
            <person name="Floi Bucao C."/>
            <person name="Jouanno E."/>
            <person name="Wen M."/>
            <person name="Mejri S."/>
            <person name="Dirks R."/>
            <person name="Jansen H."/>
            <person name="Henkel C."/>
            <person name="Chen W.J."/>
            <person name="Zahm M."/>
            <person name="Cabau C."/>
            <person name="Klopp C."/>
            <person name="Thompson A.W."/>
            <person name="Robinson-Rechavi M."/>
            <person name="Braasch I."/>
            <person name="Lecointre G."/>
            <person name="Bobe J."/>
            <person name="Postlethwait J.H."/>
            <person name="Berthelot C."/>
            <person name="Roest Crollius H."/>
            <person name="Guiguen Y."/>
        </authorList>
    </citation>
    <scope>NUCLEOTIDE SEQUENCE</scope>
    <source>
        <strain evidence="1">NC1722</strain>
    </source>
</reference>
<organism evidence="1 2">
    <name type="scientific">Aldrovandia affinis</name>
    <dbReference type="NCBI Taxonomy" id="143900"/>
    <lineage>
        <taxon>Eukaryota</taxon>
        <taxon>Metazoa</taxon>
        <taxon>Chordata</taxon>
        <taxon>Craniata</taxon>
        <taxon>Vertebrata</taxon>
        <taxon>Euteleostomi</taxon>
        <taxon>Actinopterygii</taxon>
        <taxon>Neopterygii</taxon>
        <taxon>Teleostei</taxon>
        <taxon>Notacanthiformes</taxon>
        <taxon>Halosauridae</taxon>
        <taxon>Aldrovandia</taxon>
    </lineage>
</organism>
<sequence>MGGCDSRAVPRPGLGSSELGAGGGQTAMLLLPLDVRVLGMCLFCDRAPVLFVTTSMTTTELWCCAVTELHMTTHTLRDRNRDQASVLHSIYLELCVTGGSTATAIETATAGPLCCTLTDPLPP</sequence>
<protein>
    <submittedName>
        <fullName evidence="1">Uncharacterized protein</fullName>
    </submittedName>
</protein>
<keyword evidence="2" id="KW-1185">Reference proteome</keyword>